<gene>
    <name evidence="1" type="ORF">DARMORV10_C07P03500.1</name>
</gene>
<proteinExistence type="predicted"/>
<dbReference type="EMBL" id="HG994371">
    <property type="protein sequence ID" value="CAF1948524.1"/>
    <property type="molecule type" value="Genomic_DNA"/>
</dbReference>
<dbReference type="AlphaFoldDB" id="A0A816LUU6"/>
<evidence type="ECO:0000313" key="1">
    <source>
        <dbReference type="EMBL" id="CAF1948524.1"/>
    </source>
</evidence>
<name>A0A816LUU6_BRANA</name>
<accession>A0A816LUU6</accession>
<reference evidence="1" key="1">
    <citation type="submission" date="2021-01" db="EMBL/GenBank/DDBJ databases">
        <authorList>
            <consortium name="Genoscope - CEA"/>
            <person name="William W."/>
        </authorList>
    </citation>
    <scope>NUCLEOTIDE SEQUENCE</scope>
</reference>
<sequence length="142" mass="16174">MIRHHFFKVLAVTVNSFQNQSRNVSSNARSATLSNKYVRHISVSISGDHLKSRRSRGSDAVRTAFKKKSAPLDLISVMESFWNRNPPAIITKSSSSLDMEGLTKNKAPIWKQSIFDLTIKIFCFSQNIFLERSRITIRNLTT</sequence>
<organism evidence="1">
    <name type="scientific">Brassica napus</name>
    <name type="common">Rape</name>
    <dbReference type="NCBI Taxonomy" id="3708"/>
    <lineage>
        <taxon>Eukaryota</taxon>
        <taxon>Viridiplantae</taxon>
        <taxon>Streptophyta</taxon>
        <taxon>Embryophyta</taxon>
        <taxon>Tracheophyta</taxon>
        <taxon>Spermatophyta</taxon>
        <taxon>Magnoliopsida</taxon>
        <taxon>eudicotyledons</taxon>
        <taxon>Gunneridae</taxon>
        <taxon>Pentapetalae</taxon>
        <taxon>rosids</taxon>
        <taxon>malvids</taxon>
        <taxon>Brassicales</taxon>
        <taxon>Brassicaceae</taxon>
        <taxon>Brassiceae</taxon>
        <taxon>Brassica</taxon>
    </lineage>
</organism>
<dbReference type="Proteomes" id="UP001295469">
    <property type="component" value="Chromosome C07"/>
</dbReference>
<protein>
    <submittedName>
        <fullName evidence="1">(rape) hypothetical protein</fullName>
    </submittedName>
</protein>